<evidence type="ECO:0008006" key="10">
    <source>
        <dbReference type="Google" id="ProtNLM"/>
    </source>
</evidence>
<organism evidence="8 9">
    <name type="scientific">Parelaphostrongylus tenuis</name>
    <name type="common">Meningeal worm</name>
    <dbReference type="NCBI Taxonomy" id="148309"/>
    <lineage>
        <taxon>Eukaryota</taxon>
        <taxon>Metazoa</taxon>
        <taxon>Ecdysozoa</taxon>
        <taxon>Nematoda</taxon>
        <taxon>Chromadorea</taxon>
        <taxon>Rhabditida</taxon>
        <taxon>Rhabditina</taxon>
        <taxon>Rhabditomorpha</taxon>
        <taxon>Strongyloidea</taxon>
        <taxon>Metastrongylidae</taxon>
        <taxon>Parelaphostrongylus</taxon>
    </lineage>
</organism>
<feature type="compositionally biased region" description="Low complexity" evidence="6">
    <location>
        <begin position="22"/>
        <end position="31"/>
    </location>
</feature>
<gene>
    <name evidence="8" type="ORF">KIN20_016906</name>
</gene>
<reference evidence="8" key="1">
    <citation type="submission" date="2021-06" db="EMBL/GenBank/DDBJ databases">
        <title>Parelaphostrongylus tenuis whole genome reference sequence.</title>
        <authorList>
            <person name="Garwood T.J."/>
            <person name="Larsen P.A."/>
            <person name="Fountain-Jones N.M."/>
            <person name="Garbe J.R."/>
            <person name="Macchietto M.G."/>
            <person name="Kania S.A."/>
            <person name="Gerhold R.W."/>
            <person name="Richards J.E."/>
            <person name="Wolf T.M."/>
        </authorList>
    </citation>
    <scope>NUCLEOTIDE SEQUENCE</scope>
    <source>
        <strain evidence="8">MNPRO001-30</strain>
        <tissue evidence="8">Meninges</tissue>
    </source>
</reference>
<dbReference type="PANTHER" id="PTHR12995">
    <property type="entry name" value="FI21814P1"/>
    <property type="match status" value="1"/>
</dbReference>
<protein>
    <recommendedName>
        <fullName evidence="10">Transmembrane protein 39A</fullName>
    </recommendedName>
</protein>
<evidence type="ECO:0000256" key="6">
    <source>
        <dbReference type="SAM" id="MobiDB-lite"/>
    </source>
</evidence>
<sequence>MAPPRQRRHINPPVQLVGPQPAAGGSSATDDTSSAISGVIVSVHPVWPDMQFTQGELFFECTLFLYSVLALFLQYLNIYKTLWWLPKSYWHYSMKFHLINPYFLSCVGLLLGWRVTKCFWKTITELMATIALDKSTFVQSTLTVIEYAIIKTPLMTLIITSFLFRHIYELFQFFREYVTIFRSILWFISSIRKLFGEWCRGDIDIGQFIERAVEPPPAQLDLDSVLHMCSCNPVQIREEVSLLLEDLYLRLKRSLFAGVSTAFLSIFLPCVFVPYKTSLGVPQKVLVDETWESELCIVVAFTAFSLYITYLMPLNYLDLLHRSAVHLGTWDQIEGPKLGQTGQANWAPSPWVAQCLYSDGETVQMPDGRCYKARGSEVLRTVAAEPGCPDHDKFFMLCGRPCTLINGMCIFEGALIVTQFWMLVLTIDWQHIVTLVLLMFANYLLLAKLFKDRVILGRIYEPSPEDLALIHQIQQDNRMAQ</sequence>
<comment type="caution">
    <text evidence="8">The sequence shown here is derived from an EMBL/GenBank/DDBJ whole genome shotgun (WGS) entry which is preliminary data.</text>
</comment>
<keyword evidence="4 7" id="KW-1133">Transmembrane helix</keyword>
<evidence type="ECO:0000256" key="2">
    <source>
        <dbReference type="ARBA" id="ARBA00010737"/>
    </source>
</evidence>
<keyword evidence="9" id="KW-1185">Reference proteome</keyword>
<evidence type="ECO:0000256" key="7">
    <source>
        <dbReference type="SAM" id="Phobius"/>
    </source>
</evidence>
<accession>A0AAD5MZ98</accession>
<dbReference type="GO" id="GO:0016020">
    <property type="term" value="C:membrane"/>
    <property type="evidence" value="ECO:0007669"/>
    <property type="project" value="UniProtKB-SubCell"/>
</dbReference>
<feature type="transmembrane region" description="Helical" evidence="7">
    <location>
        <begin position="96"/>
        <end position="113"/>
    </location>
</feature>
<feature type="transmembrane region" description="Helical" evidence="7">
    <location>
        <begin position="255"/>
        <end position="275"/>
    </location>
</feature>
<dbReference type="InterPro" id="IPR019397">
    <property type="entry name" value="Uncharacterised_TMEM39"/>
</dbReference>
<evidence type="ECO:0000313" key="9">
    <source>
        <dbReference type="Proteomes" id="UP001196413"/>
    </source>
</evidence>
<feature type="transmembrane region" description="Helical" evidence="7">
    <location>
        <begin position="57"/>
        <end position="76"/>
    </location>
</feature>
<feature type="region of interest" description="Disordered" evidence="6">
    <location>
        <begin position="1"/>
        <end position="31"/>
    </location>
</feature>
<feature type="transmembrane region" description="Helical" evidence="7">
    <location>
        <begin position="403"/>
        <end position="423"/>
    </location>
</feature>
<evidence type="ECO:0000256" key="4">
    <source>
        <dbReference type="ARBA" id="ARBA00022989"/>
    </source>
</evidence>
<proteinExistence type="inferred from homology"/>
<feature type="transmembrane region" description="Helical" evidence="7">
    <location>
        <begin position="295"/>
        <end position="317"/>
    </location>
</feature>
<evidence type="ECO:0000256" key="3">
    <source>
        <dbReference type="ARBA" id="ARBA00022692"/>
    </source>
</evidence>
<feature type="transmembrane region" description="Helical" evidence="7">
    <location>
        <begin position="429"/>
        <end position="450"/>
    </location>
</feature>
<evidence type="ECO:0000256" key="1">
    <source>
        <dbReference type="ARBA" id="ARBA00004141"/>
    </source>
</evidence>
<dbReference type="Pfam" id="PF10271">
    <property type="entry name" value="Tmp39"/>
    <property type="match status" value="1"/>
</dbReference>
<comment type="similarity">
    <text evidence="2">Belongs to the TMEM39 family.</text>
</comment>
<evidence type="ECO:0000313" key="8">
    <source>
        <dbReference type="EMBL" id="KAJ1358476.1"/>
    </source>
</evidence>
<evidence type="ECO:0000256" key="5">
    <source>
        <dbReference type="ARBA" id="ARBA00023136"/>
    </source>
</evidence>
<feature type="compositionally biased region" description="Basic residues" evidence="6">
    <location>
        <begin position="1"/>
        <end position="10"/>
    </location>
</feature>
<comment type="subcellular location">
    <subcellularLocation>
        <location evidence="1">Membrane</location>
        <topology evidence="1">Multi-pass membrane protein</topology>
    </subcellularLocation>
</comment>
<dbReference type="PANTHER" id="PTHR12995:SF4">
    <property type="entry name" value="FI21814P1"/>
    <property type="match status" value="1"/>
</dbReference>
<keyword evidence="3 7" id="KW-0812">Transmembrane</keyword>
<dbReference type="Proteomes" id="UP001196413">
    <property type="component" value="Unassembled WGS sequence"/>
</dbReference>
<name>A0AAD5MZ98_PARTN</name>
<dbReference type="EMBL" id="JAHQIW010003381">
    <property type="protein sequence ID" value="KAJ1358476.1"/>
    <property type="molecule type" value="Genomic_DNA"/>
</dbReference>
<keyword evidence="5 7" id="KW-0472">Membrane</keyword>
<dbReference type="AlphaFoldDB" id="A0AAD5MZ98"/>